<feature type="transmembrane region" description="Helical" evidence="1">
    <location>
        <begin position="149"/>
        <end position="170"/>
    </location>
</feature>
<accession>A0A7W6NJI9</accession>
<dbReference type="AlphaFoldDB" id="A0A7W6NJI9"/>
<feature type="transmembrane region" description="Helical" evidence="1">
    <location>
        <begin position="42"/>
        <end position="64"/>
    </location>
</feature>
<dbReference type="EMBL" id="JACIEZ010000001">
    <property type="protein sequence ID" value="MBB4063534.1"/>
    <property type="molecule type" value="Genomic_DNA"/>
</dbReference>
<evidence type="ECO:0000256" key="1">
    <source>
        <dbReference type="SAM" id="Phobius"/>
    </source>
</evidence>
<proteinExistence type="predicted"/>
<reference evidence="2 3" key="1">
    <citation type="submission" date="2020-08" db="EMBL/GenBank/DDBJ databases">
        <title>Genomic Encyclopedia of Type Strains, Phase IV (KMG-IV): sequencing the most valuable type-strain genomes for metagenomic binning, comparative biology and taxonomic classification.</title>
        <authorList>
            <person name="Goeker M."/>
        </authorList>
    </citation>
    <scope>NUCLEOTIDE SEQUENCE [LARGE SCALE GENOMIC DNA]</scope>
    <source>
        <strain evidence="2 3">DSM 29853</strain>
    </source>
</reference>
<protein>
    <submittedName>
        <fullName evidence="2">Threonine/homoserine/homoserine lactone efflux protein</fullName>
    </submittedName>
</protein>
<evidence type="ECO:0000313" key="2">
    <source>
        <dbReference type="EMBL" id="MBB4063534.1"/>
    </source>
</evidence>
<keyword evidence="1" id="KW-0472">Membrane</keyword>
<sequence length="210" mass="22445">MTAATGLMLSLFALLVLGWPSERARQLTEFARTDLGTAAAALFGWIASSIALAALPLAAAFGIMNVSPGLIILWRWGGLAVLFWLATAGALAPSLAYRPMAANDNLPVRGALRIAVESAFRGYDWKTALLVAAVVPQFIDPDRAIMPQFLIAGAVFTGVTLLSAVFFGLFPARAHAFLNLLPARRKALKTSMGALHQHGQTRISYRRKAA</sequence>
<dbReference type="Proteomes" id="UP000528286">
    <property type="component" value="Unassembled WGS sequence"/>
</dbReference>
<keyword evidence="1" id="KW-0812">Transmembrane</keyword>
<name>A0A7W6NJI9_9HYPH</name>
<keyword evidence="1" id="KW-1133">Transmembrane helix</keyword>
<gene>
    <name evidence="2" type="ORF">GGR23_000695</name>
</gene>
<organism evidence="2 3">
    <name type="scientific">Gellertiella hungarica</name>
    <dbReference type="NCBI Taxonomy" id="1572859"/>
    <lineage>
        <taxon>Bacteria</taxon>
        <taxon>Pseudomonadati</taxon>
        <taxon>Pseudomonadota</taxon>
        <taxon>Alphaproteobacteria</taxon>
        <taxon>Hyphomicrobiales</taxon>
        <taxon>Rhizobiaceae</taxon>
        <taxon>Gellertiella</taxon>
    </lineage>
</organism>
<feature type="transmembrane region" description="Helical" evidence="1">
    <location>
        <begin position="76"/>
        <end position="97"/>
    </location>
</feature>
<comment type="caution">
    <text evidence="2">The sequence shown here is derived from an EMBL/GenBank/DDBJ whole genome shotgun (WGS) entry which is preliminary data.</text>
</comment>
<dbReference type="RefSeq" id="WP_183364713.1">
    <property type="nucleotide sequence ID" value="NZ_JACIEZ010000001.1"/>
</dbReference>
<keyword evidence="3" id="KW-1185">Reference proteome</keyword>
<evidence type="ECO:0000313" key="3">
    <source>
        <dbReference type="Proteomes" id="UP000528286"/>
    </source>
</evidence>